<evidence type="ECO:0000256" key="2">
    <source>
        <dbReference type="ARBA" id="ARBA00022448"/>
    </source>
</evidence>
<evidence type="ECO:0000259" key="8">
    <source>
        <dbReference type="PROSITE" id="PS50850"/>
    </source>
</evidence>
<evidence type="ECO:0000256" key="6">
    <source>
        <dbReference type="SAM" id="MobiDB-lite"/>
    </source>
</evidence>
<feature type="region of interest" description="Disordered" evidence="6">
    <location>
        <begin position="1"/>
        <end position="20"/>
    </location>
</feature>
<accession>A0A0C1EH36</accession>
<organism evidence="9 10">
    <name type="scientific">Aspergillus ustus</name>
    <dbReference type="NCBI Taxonomy" id="40382"/>
    <lineage>
        <taxon>Eukaryota</taxon>
        <taxon>Fungi</taxon>
        <taxon>Dikarya</taxon>
        <taxon>Ascomycota</taxon>
        <taxon>Pezizomycotina</taxon>
        <taxon>Eurotiomycetes</taxon>
        <taxon>Eurotiomycetidae</taxon>
        <taxon>Eurotiales</taxon>
        <taxon>Aspergillaceae</taxon>
        <taxon>Aspergillus</taxon>
        <taxon>Aspergillus subgen. Nidulantes</taxon>
    </lineage>
</organism>
<dbReference type="InterPro" id="IPR036259">
    <property type="entry name" value="MFS_trans_sf"/>
</dbReference>
<name>A0A0C1EH36_ASPUT</name>
<dbReference type="PROSITE" id="PS50850">
    <property type="entry name" value="MFS"/>
    <property type="match status" value="1"/>
</dbReference>
<reference evidence="9 10" key="1">
    <citation type="submission" date="2014-11" db="EMBL/GenBank/DDBJ databases">
        <title>Genomics derived discovery of secondary metabolites biosynthetic gene clusters in Aspergillus ustus.</title>
        <authorList>
            <person name="Pi B."/>
            <person name="Dai F."/>
            <person name="Song X."/>
            <person name="Zhu C."/>
            <person name="Li H."/>
            <person name="Yu D."/>
        </authorList>
    </citation>
    <scope>NUCLEOTIDE SEQUENCE [LARGE SCALE GENOMIC DNA]</scope>
    <source>
        <strain evidence="9 10">3.3904</strain>
    </source>
</reference>
<dbReference type="Proteomes" id="UP000053475">
    <property type="component" value="Unassembled WGS sequence"/>
</dbReference>
<dbReference type="InterPro" id="IPR005829">
    <property type="entry name" value="Sugar_transporter_CS"/>
</dbReference>
<dbReference type="SUPFAM" id="SSF103473">
    <property type="entry name" value="MFS general substrate transporter"/>
    <property type="match status" value="1"/>
</dbReference>
<gene>
    <name evidence="9" type="ORF">HK57_00232</name>
</gene>
<feature type="transmembrane region" description="Helical" evidence="7">
    <location>
        <begin position="179"/>
        <end position="197"/>
    </location>
</feature>
<comment type="subcellular location">
    <subcellularLocation>
        <location evidence="1">Membrane</location>
        <topology evidence="1">Multi-pass membrane protein</topology>
    </subcellularLocation>
</comment>
<dbReference type="EMBL" id="JOMC01000018">
    <property type="protein sequence ID" value="KIA75964.1"/>
    <property type="molecule type" value="Genomic_DNA"/>
</dbReference>
<protein>
    <recommendedName>
        <fullName evidence="8">Major facilitator superfamily (MFS) profile domain-containing protein</fullName>
    </recommendedName>
</protein>
<evidence type="ECO:0000256" key="5">
    <source>
        <dbReference type="ARBA" id="ARBA00023136"/>
    </source>
</evidence>
<feature type="region of interest" description="Disordered" evidence="6">
    <location>
        <begin position="582"/>
        <end position="612"/>
    </location>
</feature>
<feature type="transmembrane region" description="Helical" evidence="7">
    <location>
        <begin position="121"/>
        <end position="141"/>
    </location>
</feature>
<feature type="transmembrane region" description="Helical" evidence="7">
    <location>
        <begin position="147"/>
        <end position="167"/>
    </location>
</feature>
<dbReference type="InterPro" id="IPR010573">
    <property type="entry name" value="MFS_Str1/Tri12-like"/>
</dbReference>
<feature type="compositionally biased region" description="Basic and acidic residues" evidence="6">
    <location>
        <begin position="594"/>
        <end position="612"/>
    </location>
</feature>
<feature type="transmembrane region" description="Helical" evidence="7">
    <location>
        <begin position="250"/>
        <end position="269"/>
    </location>
</feature>
<dbReference type="PANTHER" id="PTHR23501">
    <property type="entry name" value="MAJOR FACILITATOR SUPERFAMILY"/>
    <property type="match status" value="1"/>
</dbReference>
<proteinExistence type="predicted"/>
<feature type="domain" description="Major facilitator superfamily (MFS) profile" evidence="8">
    <location>
        <begin position="54"/>
        <end position="570"/>
    </location>
</feature>
<dbReference type="GO" id="GO:0022857">
    <property type="term" value="F:transmembrane transporter activity"/>
    <property type="evidence" value="ECO:0007669"/>
    <property type="project" value="InterPro"/>
</dbReference>
<dbReference type="PANTHER" id="PTHR23501:SF109">
    <property type="entry name" value="MAJOR FACILITATOR SUPERFAMILY (MFS) PROFILE DOMAIN-CONTAINING PROTEIN-RELATED"/>
    <property type="match status" value="1"/>
</dbReference>
<feature type="transmembrane region" description="Helical" evidence="7">
    <location>
        <begin position="56"/>
        <end position="82"/>
    </location>
</feature>
<feature type="transmembrane region" description="Helical" evidence="7">
    <location>
        <begin position="94"/>
        <end position="114"/>
    </location>
</feature>
<keyword evidence="4 7" id="KW-1133">Transmembrane helix</keyword>
<dbReference type="InterPro" id="IPR020846">
    <property type="entry name" value="MFS_dom"/>
</dbReference>
<keyword evidence="5 7" id="KW-0472">Membrane</keyword>
<comment type="caution">
    <text evidence="9">The sequence shown here is derived from an EMBL/GenBank/DDBJ whole genome shotgun (WGS) entry which is preliminary data.</text>
</comment>
<feature type="transmembrane region" description="Helical" evidence="7">
    <location>
        <begin position="447"/>
        <end position="467"/>
    </location>
</feature>
<feature type="transmembrane region" description="Helical" evidence="7">
    <location>
        <begin position="546"/>
        <end position="565"/>
    </location>
</feature>
<evidence type="ECO:0000313" key="10">
    <source>
        <dbReference type="Proteomes" id="UP000053475"/>
    </source>
</evidence>
<feature type="transmembrane region" description="Helical" evidence="7">
    <location>
        <begin position="281"/>
        <end position="300"/>
    </location>
</feature>
<evidence type="ECO:0000256" key="1">
    <source>
        <dbReference type="ARBA" id="ARBA00004141"/>
    </source>
</evidence>
<feature type="transmembrane region" description="Helical" evidence="7">
    <location>
        <begin position="209"/>
        <end position="229"/>
    </location>
</feature>
<evidence type="ECO:0000256" key="7">
    <source>
        <dbReference type="SAM" id="Phobius"/>
    </source>
</evidence>
<evidence type="ECO:0000256" key="3">
    <source>
        <dbReference type="ARBA" id="ARBA00022692"/>
    </source>
</evidence>
<dbReference type="Pfam" id="PF06609">
    <property type="entry name" value="TRI12"/>
    <property type="match status" value="1"/>
</dbReference>
<sequence>MELRPISQHDNAGDTNGAPKVSTLHVEYGNGAEREVPLGADGDAPVKITRSTWAAVFFLGFTFQPALTFTVLFVFPVIIPIATELQGSSNNSNWLASGWSLGGSIGFALAGQLSDQFGRRLILLGGQALLIIGYIIGATAQNLNQCIAAMSICGFGTGTTFVLYPGISELLPNKYRAYGLAWTELNLLPFTTLGPLLARMLTDNASWRWIFILGAITGAICIVGTAIFYHPPTRPIRTLTRRQILLQLDYVGISLYIAGLTLFLLGLGWGGTGYPWRNAKVLAPMCIGAALFVCAFLWDFSGRAKRPLFPLPLFTMFRRYTLLLVIIFVTGVVYFTLTALMPQQISYTLTSDSTLAGVYNIPGGFGGAAGGVLLGGLISKIRYVHYQLVAGVACQTVFTALQAICKPGEVGKLLVFQFFANLPFAWITLACYVTAGLHVPHEDLGLALGLIGTFRFLGSAVGTTVFGQILNTRATGSVAEHVGDVLAKLGYGFSSKEVAQVVTAISTSAGDDISVDPSLVDLGVTSQALEEAIRAYRTAWGSAFRVTWLATIPFGVVACVLAFWVSDPSPLFTSHTAVRMERETLGGGGGGGGDGEKADGGRNVGRRDGGEV</sequence>
<dbReference type="PROSITE" id="PS00216">
    <property type="entry name" value="SUGAR_TRANSPORT_1"/>
    <property type="match status" value="1"/>
</dbReference>
<dbReference type="AlphaFoldDB" id="A0A0C1EH36"/>
<keyword evidence="3 7" id="KW-0812">Transmembrane</keyword>
<keyword evidence="10" id="KW-1185">Reference proteome</keyword>
<feature type="transmembrane region" description="Helical" evidence="7">
    <location>
        <begin position="413"/>
        <end position="435"/>
    </location>
</feature>
<keyword evidence="2" id="KW-0813">Transport</keyword>
<dbReference type="GO" id="GO:0005886">
    <property type="term" value="C:plasma membrane"/>
    <property type="evidence" value="ECO:0007669"/>
    <property type="project" value="TreeGrafter"/>
</dbReference>
<evidence type="ECO:0000313" key="9">
    <source>
        <dbReference type="EMBL" id="KIA75964.1"/>
    </source>
</evidence>
<feature type="transmembrane region" description="Helical" evidence="7">
    <location>
        <begin position="320"/>
        <end position="341"/>
    </location>
</feature>
<evidence type="ECO:0000256" key="4">
    <source>
        <dbReference type="ARBA" id="ARBA00022989"/>
    </source>
</evidence>
<dbReference type="Gene3D" id="1.20.1250.20">
    <property type="entry name" value="MFS general substrate transporter like domains"/>
    <property type="match status" value="2"/>
</dbReference>